<reference evidence="1 2" key="1">
    <citation type="submission" date="2019-02" db="EMBL/GenBank/DDBJ databases">
        <title>Genome sequencing of the rare red list fungi Phlebia centrifuga.</title>
        <authorList>
            <person name="Buettner E."/>
            <person name="Kellner H."/>
        </authorList>
    </citation>
    <scope>NUCLEOTIDE SEQUENCE [LARGE SCALE GENOMIC DNA]</scope>
    <source>
        <strain evidence="1 2">DSM 108282</strain>
    </source>
</reference>
<gene>
    <name evidence="1" type="ORF">EW026_g752</name>
</gene>
<keyword evidence="2" id="KW-1185">Reference proteome</keyword>
<accession>A0A4V3XBK2</accession>
<proteinExistence type="predicted"/>
<dbReference type="AlphaFoldDB" id="A0A4V3XBK2"/>
<protein>
    <submittedName>
        <fullName evidence="1">Uncharacterized protein</fullName>
    </submittedName>
</protein>
<dbReference type="EMBL" id="SGPJ01000011">
    <property type="protein sequence ID" value="THH02093.1"/>
    <property type="molecule type" value="Genomic_DNA"/>
</dbReference>
<sequence>MTVQGQRSTDLCLEAPHGSACAKTLHPRFALLIIEGIVSCNDPLAAHGLDLSKFFRYRARSLLDDPQPPRICASSSYRLPTRAQGEDP</sequence>
<organism evidence="1 2">
    <name type="scientific">Hermanssonia centrifuga</name>
    <dbReference type="NCBI Taxonomy" id="98765"/>
    <lineage>
        <taxon>Eukaryota</taxon>
        <taxon>Fungi</taxon>
        <taxon>Dikarya</taxon>
        <taxon>Basidiomycota</taxon>
        <taxon>Agaricomycotina</taxon>
        <taxon>Agaricomycetes</taxon>
        <taxon>Polyporales</taxon>
        <taxon>Meruliaceae</taxon>
        <taxon>Hermanssonia</taxon>
    </lineage>
</organism>
<evidence type="ECO:0000313" key="2">
    <source>
        <dbReference type="Proteomes" id="UP000309038"/>
    </source>
</evidence>
<dbReference type="Proteomes" id="UP000309038">
    <property type="component" value="Unassembled WGS sequence"/>
</dbReference>
<evidence type="ECO:0000313" key="1">
    <source>
        <dbReference type="EMBL" id="THH02093.1"/>
    </source>
</evidence>
<name>A0A4V3XBK2_9APHY</name>
<comment type="caution">
    <text evidence="1">The sequence shown here is derived from an EMBL/GenBank/DDBJ whole genome shotgun (WGS) entry which is preliminary data.</text>
</comment>